<protein>
    <submittedName>
        <fullName evidence="1">Uncharacterized protein</fullName>
    </submittedName>
</protein>
<dbReference type="Proteomes" id="UP001066276">
    <property type="component" value="Chromosome 5"/>
</dbReference>
<name>A0AAV7S4H8_PLEWA</name>
<keyword evidence="2" id="KW-1185">Reference proteome</keyword>
<sequence>MVSLGIKPVTQNKSCLFDPSDCKMVLPLTSPPLSFPGLHRCSHHQLLYLASCTDSKFLFHTPALQVSRCTSCCYILERLPVVEGKQGVKLHAVRGTGSLNMDLRVFHLWNL</sequence>
<reference evidence="1" key="1">
    <citation type="journal article" date="2022" name="bioRxiv">
        <title>Sequencing and chromosome-scale assembly of the giantPleurodeles waltlgenome.</title>
        <authorList>
            <person name="Brown T."/>
            <person name="Elewa A."/>
            <person name="Iarovenko S."/>
            <person name="Subramanian E."/>
            <person name="Araus A.J."/>
            <person name="Petzold A."/>
            <person name="Susuki M."/>
            <person name="Suzuki K.-i.T."/>
            <person name="Hayashi T."/>
            <person name="Toyoda A."/>
            <person name="Oliveira C."/>
            <person name="Osipova E."/>
            <person name="Leigh N.D."/>
            <person name="Simon A."/>
            <person name="Yun M.H."/>
        </authorList>
    </citation>
    <scope>NUCLEOTIDE SEQUENCE</scope>
    <source>
        <strain evidence="1">20211129_DDA</strain>
        <tissue evidence="1">Liver</tissue>
    </source>
</reference>
<accession>A0AAV7S4H8</accession>
<dbReference type="EMBL" id="JANPWB010000009">
    <property type="protein sequence ID" value="KAJ1158620.1"/>
    <property type="molecule type" value="Genomic_DNA"/>
</dbReference>
<dbReference type="AlphaFoldDB" id="A0AAV7S4H8"/>
<gene>
    <name evidence="1" type="ORF">NDU88_011308</name>
</gene>
<organism evidence="1 2">
    <name type="scientific">Pleurodeles waltl</name>
    <name type="common">Iberian ribbed newt</name>
    <dbReference type="NCBI Taxonomy" id="8319"/>
    <lineage>
        <taxon>Eukaryota</taxon>
        <taxon>Metazoa</taxon>
        <taxon>Chordata</taxon>
        <taxon>Craniata</taxon>
        <taxon>Vertebrata</taxon>
        <taxon>Euteleostomi</taxon>
        <taxon>Amphibia</taxon>
        <taxon>Batrachia</taxon>
        <taxon>Caudata</taxon>
        <taxon>Salamandroidea</taxon>
        <taxon>Salamandridae</taxon>
        <taxon>Pleurodelinae</taxon>
        <taxon>Pleurodeles</taxon>
    </lineage>
</organism>
<comment type="caution">
    <text evidence="1">The sequence shown here is derived from an EMBL/GenBank/DDBJ whole genome shotgun (WGS) entry which is preliminary data.</text>
</comment>
<evidence type="ECO:0000313" key="1">
    <source>
        <dbReference type="EMBL" id="KAJ1158620.1"/>
    </source>
</evidence>
<proteinExistence type="predicted"/>
<evidence type="ECO:0000313" key="2">
    <source>
        <dbReference type="Proteomes" id="UP001066276"/>
    </source>
</evidence>